<dbReference type="EMBL" id="MU003508">
    <property type="protein sequence ID" value="KAF2470407.1"/>
    <property type="molecule type" value="Genomic_DNA"/>
</dbReference>
<dbReference type="Proteomes" id="UP000799755">
    <property type="component" value="Unassembled WGS sequence"/>
</dbReference>
<organism evidence="1 2">
    <name type="scientific">Lindgomyces ingoldianus</name>
    <dbReference type="NCBI Taxonomy" id="673940"/>
    <lineage>
        <taxon>Eukaryota</taxon>
        <taxon>Fungi</taxon>
        <taxon>Dikarya</taxon>
        <taxon>Ascomycota</taxon>
        <taxon>Pezizomycotina</taxon>
        <taxon>Dothideomycetes</taxon>
        <taxon>Pleosporomycetidae</taxon>
        <taxon>Pleosporales</taxon>
        <taxon>Lindgomycetaceae</taxon>
        <taxon>Lindgomyces</taxon>
    </lineage>
</organism>
<proteinExistence type="predicted"/>
<accession>A0ACB6QWG2</accession>
<reference evidence="1" key="1">
    <citation type="journal article" date="2020" name="Stud. Mycol.">
        <title>101 Dothideomycetes genomes: a test case for predicting lifestyles and emergence of pathogens.</title>
        <authorList>
            <person name="Haridas S."/>
            <person name="Albert R."/>
            <person name="Binder M."/>
            <person name="Bloem J."/>
            <person name="Labutti K."/>
            <person name="Salamov A."/>
            <person name="Andreopoulos B."/>
            <person name="Baker S."/>
            <person name="Barry K."/>
            <person name="Bills G."/>
            <person name="Bluhm B."/>
            <person name="Cannon C."/>
            <person name="Castanera R."/>
            <person name="Culley D."/>
            <person name="Daum C."/>
            <person name="Ezra D."/>
            <person name="Gonzalez J."/>
            <person name="Henrissat B."/>
            <person name="Kuo A."/>
            <person name="Liang C."/>
            <person name="Lipzen A."/>
            <person name="Lutzoni F."/>
            <person name="Magnuson J."/>
            <person name="Mondo S."/>
            <person name="Nolan M."/>
            <person name="Ohm R."/>
            <person name="Pangilinan J."/>
            <person name="Park H.-J."/>
            <person name="Ramirez L."/>
            <person name="Alfaro M."/>
            <person name="Sun H."/>
            <person name="Tritt A."/>
            <person name="Yoshinaga Y."/>
            <person name="Zwiers L.-H."/>
            <person name="Turgeon B."/>
            <person name="Goodwin S."/>
            <person name="Spatafora J."/>
            <person name="Crous P."/>
            <person name="Grigoriev I."/>
        </authorList>
    </citation>
    <scope>NUCLEOTIDE SEQUENCE</scope>
    <source>
        <strain evidence="1">ATCC 200398</strain>
    </source>
</reference>
<name>A0ACB6QWG2_9PLEO</name>
<evidence type="ECO:0000313" key="2">
    <source>
        <dbReference type="Proteomes" id="UP000799755"/>
    </source>
</evidence>
<comment type="caution">
    <text evidence="1">The sequence shown here is derived from an EMBL/GenBank/DDBJ whole genome shotgun (WGS) entry which is preliminary data.</text>
</comment>
<sequence>MPTCMNLVFLSRNDVMFKRCAHICDLLPSAHQAAAARFSIFYMHFPIIGMSTPCQVKAFLQVHSSSKNGSLLEIEVKFISPINQVQFSLSAQLLYLLENAPSKGPTTDTHAHLQLADAKLYAGALEKLNPTLLSLVSSKPVVCPNTAPIPISKHTALPHFLDPSSSFIPPKVPVRRTPLTSTTKWQTAHVAQVSCTKLMGCLRCCGDSASATSARILVAKYIPSIDDVNLLEFSWEAPFRAPVGIMVTFTKNGEGKVLEEDGFQWSWKICTGPKFRGLTHGHGKGDAVSKPRGTIYVPIRRAYYTSLSSLLPTSVRDMVATSTSLFVQSVATVDDSRQSRESLSLPLKSDRQLSKPIVVLRSETAFATTAPRTTQNLTICGRNGVVCSLGVECSPLVEECMHDDGRSQMPESLSPSNCQRNGINLKPETSRDLLSVFVDGPKLKAKFDDNSAVAMAEVSVTLLTADTWRNCHDSFRTSARASIYFRDYDVFLLGDINPTRKVRGSSNAALMNIEEEGKKNCIDLRQKHNCLRQFAEKDSHSPLSKVSKHIPKLTITSTLPPLSSMCTCVASANPEAKVDGRKKCKDVSGLPKSRGIFEADIQNAVMWNDSTRIEYSVKATIQRYGCTNSTVSLVLVIH</sequence>
<gene>
    <name evidence="1" type="ORF">BDR25DRAFT_355515</name>
</gene>
<evidence type="ECO:0000313" key="1">
    <source>
        <dbReference type="EMBL" id="KAF2470407.1"/>
    </source>
</evidence>
<keyword evidence="2" id="KW-1185">Reference proteome</keyword>
<protein>
    <submittedName>
        <fullName evidence="1">Uncharacterized protein</fullName>
    </submittedName>
</protein>